<keyword evidence="2" id="KW-1185">Reference proteome</keyword>
<organism evidence="1 2">
    <name type="scientific">Dunaliella salina</name>
    <name type="common">Green alga</name>
    <name type="synonym">Protococcus salinus</name>
    <dbReference type="NCBI Taxonomy" id="3046"/>
    <lineage>
        <taxon>Eukaryota</taxon>
        <taxon>Viridiplantae</taxon>
        <taxon>Chlorophyta</taxon>
        <taxon>core chlorophytes</taxon>
        <taxon>Chlorophyceae</taxon>
        <taxon>CS clade</taxon>
        <taxon>Chlamydomonadales</taxon>
        <taxon>Dunaliellaceae</taxon>
        <taxon>Dunaliella</taxon>
    </lineage>
</organism>
<dbReference type="Proteomes" id="UP000815325">
    <property type="component" value="Unassembled WGS sequence"/>
</dbReference>
<evidence type="ECO:0000313" key="1">
    <source>
        <dbReference type="EMBL" id="KAF5825252.1"/>
    </source>
</evidence>
<comment type="caution">
    <text evidence="1">The sequence shown here is derived from an EMBL/GenBank/DDBJ whole genome shotgun (WGS) entry which is preliminary data.</text>
</comment>
<reference evidence="1" key="1">
    <citation type="submission" date="2017-08" db="EMBL/GenBank/DDBJ databases">
        <authorList>
            <person name="Polle J.E."/>
            <person name="Barry K."/>
            <person name="Cushman J."/>
            <person name="Schmutz J."/>
            <person name="Tran D."/>
            <person name="Hathwaick L.T."/>
            <person name="Yim W.C."/>
            <person name="Jenkins J."/>
            <person name="Mckie-Krisberg Z.M."/>
            <person name="Prochnik S."/>
            <person name="Lindquist E."/>
            <person name="Dockter R.B."/>
            <person name="Adam C."/>
            <person name="Molina H."/>
            <person name="Bunkerborg J."/>
            <person name="Jin E."/>
            <person name="Buchheim M."/>
            <person name="Magnuson J."/>
        </authorList>
    </citation>
    <scope>NUCLEOTIDE SEQUENCE</scope>
    <source>
        <strain evidence="1">CCAP 19/18</strain>
    </source>
</reference>
<gene>
    <name evidence="1" type="ORF">DUNSADRAFT_12978</name>
</gene>
<proteinExistence type="predicted"/>
<protein>
    <submittedName>
        <fullName evidence="1">Uncharacterized protein</fullName>
    </submittedName>
</protein>
<feature type="non-terminal residue" evidence="1">
    <location>
        <position position="104"/>
    </location>
</feature>
<evidence type="ECO:0000313" key="2">
    <source>
        <dbReference type="Proteomes" id="UP000815325"/>
    </source>
</evidence>
<dbReference type="EMBL" id="MU074437">
    <property type="protein sequence ID" value="KAF5825252.1"/>
    <property type="molecule type" value="Genomic_DNA"/>
</dbReference>
<sequence length="104" mass="10881">MLRPDERDEVELARVSLLQGAKAARSDHIALVAAFNGWARALAKGGRGEGSAYAARFSLSESSLEAVAQGRGEYAATLEELGFLPYGCASSLRIQRGGGGRQGA</sequence>
<accession>A0ABQ7FTJ2</accession>
<name>A0ABQ7FTJ2_DUNSA</name>